<dbReference type="InterPro" id="IPR016983">
    <property type="entry name" value="UCP031804"/>
</dbReference>
<dbReference type="OrthoDB" id="9804184at2"/>
<keyword evidence="2" id="KW-0812">Transmembrane</keyword>
<evidence type="ECO:0000259" key="5">
    <source>
        <dbReference type="Pfam" id="PF06803"/>
    </source>
</evidence>
<organism evidence="6 7">
    <name type="scientific">Neisseria dumasiana</name>
    <dbReference type="NCBI Taxonomy" id="1931275"/>
    <lineage>
        <taxon>Bacteria</taxon>
        <taxon>Pseudomonadati</taxon>
        <taxon>Pseudomonadota</taxon>
        <taxon>Betaproteobacteria</taxon>
        <taxon>Neisseriales</taxon>
        <taxon>Neisseriaceae</taxon>
        <taxon>Neisseria</taxon>
    </lineage>
</organism>
<keyword evidence="3" id="KW-1133">Transmembrane helix</keyword>
<dbReference type="RefSeq" id="WP_085358356.1">
    <property type="nucleotide sequence ID" value="NZ_MTAB01000005.1"/>
</dbReference>
<comment type="subcellular location">
    <subcellularLocation>
        <location evidence="1">Endomembrane system</location>
        <topology evidence="1">Multi-pass membrane protein</topology>
    </subcellularLocation>
</comment>
<keyword evidence="4" id="KW-0472">Membrane</keyword>
<accession>A0A1X3DKE2</accession>
<evidence type="ECO:0000313" key="7">
    <source>
        <dbReference type="Proteomes" id="UP000193303"/>
    </source>
</evidence>
<dbReference type="Proteomes" id="UP000193303">
    <property type="component" value="Unassembled WGS sequence"/>
</dbReference>
<protein>
    <recommendedName>
        <fullName evidence="5">DUF1232 domain-containing protein</fullName>
    </recommendedName>
</protein>
<evidence type="ECO:0000256" key="3">
    <source>
        <dbReference type="ARBA" id="ARBA00022989"/>
    </source>
</evidence>
<dbReference type="Pfam" id="PF06803">
    <property type="entry name" value="DUF1232"/>
    <property type="match status" value="1"/>
</dbReference>
<dbReference type="GO" id="GO:0012505">
    <property type="term" value="C:endomembrane system"/>
    <property type="evidence" value="ECO:0007669"/>
    <property type="project" value="UniProtKB-SubCell"/>
</dbReference>
<comment type="caution">
    <text evidence="6">The sequence shown here is derived from an EMBL/GenBank/DDBJ whole genome shotgun (WGS) entry which is preliminary data.</text>
</comment>
<name>A0A1X3DKE2_9NEIS</name>
<evidence type="ECO:0000256" key="1">
    <source>
        <dbReference type="ARBA" id="ARBA00004127"/>
    </source>
</evidence>
<proteinExistence type="predicted"/>
<evidence type="ECO:0000313" key="6">
    <source>
        <dbReference type="EMBL" id="OSI23896.1"/>
    </source>
</evidence>
<dbReference type="EMBL" id="MTAB01000005">
    <property type="protein sequence ID" value="OSI23896.1"/>
    <property type="molecule type" value="Genomic_DNA"/>
</dbReference>
<evidence type="ECO:0000256" key="2">
    <source>
        <dbReference type="ARBA" id="ARBA00022692"/>
    </source>
</evidence>
<gene>
    <name evidence="6" type="ORF">BV912_03285</name>
</gene>
<evidence type="ECO:0000256" key="4">
    <source>
        <dbReference type="ARBA" id="ARBA00023136"/>
    </source>
</evidence>
<dbReference type="AlphaFoldDB" id="A0A1X3DKE2"/>
<sequence>MSDNKFEDAYSDSSFWEKVKKYGKAIGESALEIALKMYYAAQDSDTPVWAKATIYAALGYLIFPVDTIPDVTPIVGYADDAGALALALTTVAAYIKQEHTDKAKETLKQWFS</sequence>
<reference evidence="7" key="1">
    <citation type="submission" date="2017-01" db="EMBL/GenBank/DDBJ databases">
        <authorList>
            <person name="Mah S.A."/>
            <person name="Swanson W.J."/>
            <person name="Moy G.W."/>
            <person name="Vacquier V.D."/>
        </authorList>
    </citation>
    <scope>NUCLEOTIDE SEQUENCE [LARGE SCALE GENOMIC DNA]</scope>
    <source>
        <strain evidence="7">124861</strain>
    </source>
</reference>
<feature type="domain" description="DUF1232" evidence="5">
    <location>
        <begin position="50"/>
        <end position="86"/>
    </location>
</feature>
<dbReference type="InterPro" id="IPR010652">
    <property type="entry name" value="DUF1232"/>
</dbReference>
<dbReference type="PIRSF" id="PIRSF031804">
    <property type="entry name" value="UCP031804"/>
    <property type="match status" value="1"/>
</dbReference>